<dbReference type="Proteomes" id="UP001159427">
    <property type="component" value="Unassembled WGS sequence"/>
</dbReference>
<name>A0ABN8LBH8_9CNID</name>
<protein>
    <submittedName>
        <fullName evidence="2">Uncharacterized protein</fullName>
    </submittedName>
</protein>
<reference evidence="2 3" key="1">
    <citation type="submission" date="2022-05" db="EMBL/GenBank/DDBJ databases">
        <authorList>
            <consortium name="Genoscope - CEA"/>
            <person name="William W."/>
        </authorList>
    </citation>
    <scope>NUCLEOTIDE SEQUENCE [LARGE SCALE GENOMIC DNA]</scope>
</reference>
<sequence length="104" mass="12255">MAIMIFDTMTYKSILNSIETISFTMREKRVYRTLFAFLSVAMSLIFIKAWFPYDLPDRPDHPSHLKKCSDDRDDHMEQGTRSVSIHLAAFVPRMRNSLLKRQLN</sequence>
<comment type="caution">
    <text evidence="2">The sequence shown here is derived from an EMBL/GenBank/DDBJ whole genome shotgun (WGS) entry which is preliminary data.</text>
</comment>
<organism evidence="2 3">
    <name type="scientific">Porites evermanni</name>
    <dbReference type="NCBI Taxonomy" id="104178"/>
    <lineage>
        <taxon>Eukaryota</taxon>
        <taxon>Metazoa</taxon>
        <taxon>Cnidaria</taxon>
        <taxon>Anthozoa</taxon>
        <taxon>Hexacorallia</taxon>
        <taxon>Scleractinia</taxon>
        <taxon>Fungiina</taxon>
        <taxon>Poritidae</taxon>
        <taxon>Porites</taxon>
    </lineage>
</organism>
<feature type="transmembrane region" description="Helical" evidence="1">
    <location>
        <begin position="30"/>
        <end position="51"/>
    </location>
</feature>
<evidence type="ECO:0000313" key="3">
    <source>
        <dbReference type="Proteomes" id="UP001159427"/>
    </source>
</evidence>
<proteinExistence type="predicted"/>
<evidence type="ECO:0000313" key="2">
    <source>
        <dbReference type="EMBL" id="CAH3014433.1"/>
    </source>
</evidence>
<keyword evidence="3" id="KW-1185">Reference proteome</keyword>
<gene>
    <name evidence="2" type="ORF">PEVE_00000176</name>
</gene>
<keyword evidence="1" id="KW-0812">Transmembrane</keyword>
<keyword evidence="1" id="KW-1133">Transmembrane helix</keyword>
<keyword evidence="1" id="KW-0472">Membrane</keyword>
<dbReference type="EMBL" id="CALNXI010000010">
    <property type="protein sequence ID" value="CAH3014433.1"/>
    <property type="molecule type" value="Genomic_DNA"/>
</dbReference>
<accession>A0ABN8LBH8</accession>
<evidence type="ECO:0000256" key="1">
    <source>
        <dbReference type="SAM" id="Phobius"/>
    </source>
</evidence>